<feature type="coiled-coil region" evidence="3">
    <location>
        <begin position="482"/>
        <end position="509"/>
    </location>
</feature>
<comment type="subcellular location">
    <subcellularLocation>
        <location evidence="1">Virion</location>
    </subcellularLocation>
</comment>
<dbReference type="Pfam" id="PF06605">
    <property type="entry name" value="Prophage_tail"/>
    <property type="match status" value="1"/>
</dbReference>
<evidence type="ECO:0000256" key="1">
    <source>
        <dbReference type="ARBA" id="ARBA00004328"/>
    </source>
</evidence>
<reference evidence="5" key="1">
    <citation type="journal article" date="2021" name="Proc. Natl. Acad. Sci. U.S.A.">
        <title>A Catalog of Tens of Thousands of Viruses from Human Metagenomes Reveals Hidden Associations with Chronic Diseases.</title>
        <authorList>
            <person name="Tisza M.J."/>
            <person name="Buck C.B."/>
        </authorList>
    </citation>
    <scope>NUCLEOTIDE SEQUENCE</scope>
    <source>
        <strain evidence="5">CtoOf8</strain>
    </source>
</reference>
<evidence type="ECO:0000256" key="2">
    <source>
        <dbReference type="ARBA" id="ARBA00022732"/>
    </source>
</evidence>
<sequence length="1213" mass="135026">MYTIKAIVDGKEYLLHDPLKNLFTKDAYYTEGDNINGQAEFTVYPDNPNYGYVKKLVTDIEILKDGMPKFYGRVLYDNESFSGAKKVFVEGELAFFCDSIQRPKKYQNISLSGYLQDIIANHNSQVEQRKQFVLGRVTVQDSNDNIYRYSNYENTRTVLKEKLVDRLGGHLVVRHENGQRILDYLDDATFYKRNNQKIEFGKNLLDFSKNMDASDVATCIIPLGKKLDPEEQDESLGVIKEQRINIRDVNGGVDYVTDDNAVREYGKIYKTVIFDDISVPATLVSKGKEWLKSAQFEKLVLEVKAIDLNLTDEAYQAFEIGDMVQCVSKPNGLDKEIPLTQKKTYLTNFAKNTITLGDETRNKTYTSSNRQESAQMEQEIQQIPSKSEILEEALKNAQDLINGASKAGYAIHEPNEFIVADDKDYKNKARNLWRWGMGGLAHYSQGYSGPIDGIALTMDGKINGKMILANSIVAQSIDIGYRTEVQNAITDAENSANEYTDNKQKLMKEQIETQISNAENKIVLSASSLKEYVSRKNYVANGEQETLSIGSFDVSGTYYASVSVAEYLHMKCIKIAWNASGTVSLIQNLGNLEAGDYTNVCDVAYESGKRPSYVQIGFSGNQTTFYLDSFSAGEFRVVKKSVNITQASKSIAISAYGTAGTVLYITNIRCLRDITEVIDSTKATLVTEINKVTATVNTKFEDYATRTETTSLIQAAENRINLNVNQKYATKDQVSGLVTESEMNAAIKVASDAINLSVSKKVGKDEIISVINQSAESVKIKAKYIELTGNVSISALTTDALNTIKGYSTAALSDAKQYTLDQIAKIEKDNSNLIKGAEMTAEDISNYWDTAGSLGYGVQDPAGGTKAIRLYGSTSDNFISARRSTNKVINSTGRYRVSVWLKSNTSRTVQISFNRTTYDCAVTTAWKKFTFICTVSSIASSYQLFTIGGFGSIGSGVYLYAYQPEVVFEFTTEDYFNMLTGGGASQGLYIYNNKLWLNGEYMKAKSITADKLYVTDLSSLSATIGGWKIGSAYLYSTNNNIKLYSNGRITIGGATISSNSNAITIKYGLHVYNTTDAFNDGSGYIKFYNLYHVTSGGHLVFDKDGATLAYLSSSSRRYKDHIDDMTVADAEKILGIPVVWFKYKDGYLRHDDILVGKAIPGFYAEDVEKYYPVAAQKNEDGSVEDWNYRMLIPAMMRLIQELYKRTGGITKNE</sequence>
<feature type="domain" description="Peptidase S74" evidence="4">
    <location>
        <begin position="1114"/>
        <end position="1213"/>
    </location>
</feature>
<dbReference type="GO" id="GO:0098015">
    <property type="term" value="C:virus tail"/>
    <property type="evidence" value="ECO:0007669"/>
    <property type="project" value="UniProtKB-KW"/>
</dbReference>
<dbReference type="InterPro" id="IPR030392">
    <property type="entry name" value="S74_ICA"/>
</dbReference>
<evidence type="ECO:0000313" key="5">
    <source>
        <dbReference type="EMBL" id="DAE17764.1"/>
    </source>
</evidence>
<organism evidence="5">
    <name type="scientific">Siphoviridae sp. ctoOf8</name>
    <dbReference type="NCBI Taxonomy" id="2825668"/>
    <lineage>
        <taxon>Viruses</taxon>
        <taxon>Duplodnaviria</taxon>
        <taxon>Heunggongvirae</taxon>
        <taxon>Uroviricota</taxon>
        <taxon>Caudoviricetes</taxon>
    </lineage>
</organism>
<accession>A0A8S5QGU6</accession>
<name>A0A8S5QGU6_9CAUD</name>
<proteinExistence type="predicted"/>
<evidence type="ECO:0000259" key="4">
    <source>
        <dbReference type="PROSITE" id="PS51688"/>
    </source>
</evidence>
<dbReference type="EMBL" id="BK015646">
    <property type="protein sequence ID" value="DAE17764.1"/>
    <property type="molecule type" value="Genomic_DNA"/>
</dbReference>
<keyword evidence="3" id="KW-0175">Coiled coil</keyword>
<keyword evidence="2" id="KW-1227">Viral tail protein</keyword>
<protein>
    <submittedName>
        <fullName evidence="5">Endopeptidase tail</fullName>
    </submittedName>
</protein>
<dbReference type="InterPro" id="IPR010572">
    <property type="entry name" value="Tail_dom"/>
</dbReference>
<keyword evidence="2" id="KW-0946">Virion</keyword>
<dbReference type="PROSITE" id="PS51688">
    <property type="entry name" value="ICA"/>
    <property type="match status" value="1"/>
</dbReference>
<evidence type="ECO:0000256" key="3">
    <source>
        <dbReference type="SAM" id="Coils"/>
    </source>
</evidence>